<dbReference type="GO" id="GO:0000226">
    <property type="term" value="P:microtubule cytoskeleton organization"/>
    <property type="evidence" value="ECO:0007669"/>
    <property type="project" value="TreeGrafter"/>
</dbReference>
<dbReference type="SUPFAM" id="SSF56059">
    <property type="entry name" value="Glutathione synthetase ATP-binding domain-like"/>
    <property type="match status" value="1"/>
</dbReference>
<sequence length="1323" mass="134010">MANAPPGRPSAPVHGQRPGGPVPSPGPHFAPNTRNSPAAVAAAKASAIRAAAAAVGTGTSIIAAGAAAAATAGAGAGAGASTSASNPLLPRQNSNGRRPLGPADAPSPEHPGRGRPGPTAASGPGGAPAILMQPSTFNTEYMLRATAAAAAASAATSSQASHHAGPQAGPAFGTGSPTKRAAHEGGTGGRRVSHAGDGRQRGAGYGLHATPGAGQLLGVTVMGGAVPATGPPVHRAGGGGGGSGNRAGQLAPQQRPQPQLQPHHLLPPPHQPHSSRPSWPSSPSAVAAAAASAAASAASAAGPAAGRREDPGEDEFEYLGGYAEDEASGEDEEGEEEEGEEEAEGEEEGEEEASSGDSGDEEMRPRARASGGVSHVPPLPLHRGAAVPAIAGSGPGRPLSGGASRPPALPLPPGQPHQPPMYGQAQYINSPYGNPGLQYGSAAPQRFPWAASPTEAQRAAAAGQSMLQRRSSHGANGGGVIAAAAAVIAAAAASNGSGSGVSSREGSVSGGGSRPATASSVWSGHDLLIPPPSLNDARGGSGGGMAAARRASGSSGAMRAGGGAQGHAAERSARSSATGEAGKGGGKGGGGGGAGSRSSSARRRSVSQPRDAGTLSSRGGSGSGGDAPGWTLSRCNSAASTVSRGSVSRGAGGGSAGGSSGGRNRAAAQTAALIASLGLASPTTPGSAPASARNRFGPPSPARRKPGSAPPPHRPLHPAVFASPALLNPPKDGKVVDTVPTDAKGRAFPYVLPPVFPGTCPTISCVGHPADKQARGLQPLLSPTLLVKYGGVANTPVKAAFREAGFRPTRKGRRWLVQWGGILDAATFAKLHAFQRVNHFPGTWELGHKGHLYRNVYNARRRCRGGPAAEAFDIVPRFYVMPRDYEEFRQDVERFPERLYIQKPTNSSRGRGIRMVTRPDSIPRDAKDVLVQHYVANPLLLNGYKFDMRVYAAATCMDPLRLYVFHDGLARLATEPYSADKADLSKRCVHLTNYSVNKKSNKFVKAGAGGEAGPGAGAGAGAGGQAASAAALGRAGRASDPASECTGSKWSLSGLRAYLEARGLGPGWEAVWRQVCDIIAAAVIAAEPRMNTEFKMKVPHRNNCFEVWGFDIMLTDAFRAWLIEANTCPSLAADSGLDMRVKGTMVAELLHLLGPVPYDTEVYEKAAEAKRQARLTGLRAPAPAASPAGPGAGHGVQNAYGQAGSGSYGAVLAKTLQELESVDFTGLSTSELPDIVLEAEAEMARRGHWKRVFPCEDDPARYLELFETPRLNNMVLCKYYAQTGSHEGAGGGKARRQGPGGSGGAGSGAASSRPGTQERRPGG</sequence>
<name>A0A836BTL0_9CHLO</name>
<dbReference type="Proteomes" id="UP000612055">
    <property type="component" value="Unassembled WGS sequence"/>
</dbReference>
<evidence type="ECO:0000256" key="3">
    <source>
        <dbReference type="ARBA" id="ARBA00022741"/>
    </source>
</evidence>
<evidence type="ECO:0000256" key="5">
    <source>
        <dbReference type="ARBA" id="ARBA00030445"/>
    </source>
</evidence>
<dbReference type="Gene3D" id="3.30.470.20">
    <property type="entry name" value="ATP-grasp fold, B domain"/>
    <property type="match status" value="1"/>
</dbReference>
<dbReference type="GO" id="GO:0015631">
    <property type="term" value="F:tubulin binding"/>
    <property type="evidence" value="ECO:0007669"/>
    <property type="project" value="TreeGrafter"/>
</dbReference>
<dbReference type="PROSITE" id="PS51221">
    <property type="entry name" value="TTL"/>
    <property type="match status" value="1"/>
</dbReference>
<evidence type="ECO:0000313" key="7">
    <source>
        <dbReference type="EMBL" id="KAG2488455.1"/>
    </source>
</evidence>
<feature type="compositionally biased region" description="Low complexity" evidence="6">
    <location>
        <begin position="493"/>
        <end position="507"/>
    </location>
</feature>
<feature type="region of interest" description="Disordered" evidence="6">
    <location>
        <begin position="76"/>
        <end position="132"/>
    </location>
</feature>
<organism evidence="7 8">
    <name type="scientific">Edaphochlamys debaryana</name>
    <dbReference type="NCBI Taxonomy" id="47281"/>
    <lineage>
        <taxon>Eukaryota</taxon>
        <taxon>Viridiplantae</taxon>
        <taxon>Chlorophyta</taxon>
        <taxon>core chlorophytes</taxon>
        <taxon>Chlorophyceae</taxon>
        <taxon>CS clade</taxon>
        <taxon>Chlamydomonadales</taxon>
        <taxon>Chlamydomonadales incertae sedis</taxon>
        <taxon>Edaphochlamys</taxon>
    </lineage>
</organism>
<feature type="region of interest" description="Disordered" evidence="6">
    <location>
        <begin position="158"/>
        <end position="209"/>
    </location>
</feature>
<dbReference type="GO" id="GO:0070740">
    <property type="term" value="F:tubulin-glutamic acid ligase activity"/>
    <property type="evidence" value="ECO:0007669"/>
    <property type="project" value="TreeGrafter"/>
</dbReference>
<proteinExistence type="inferred from homology"/>
<evidence type="ECO:0000256" key="4">
    <source>
        <dbReference type="ARBA" id="ARBA00022840"/>
    </source>
</evidence>
<feature type="compositionally biased region" description="Pro residues" evidence="6">
    <location>
        <begin position="407"/>
        <end position="419"/>
    </location>
</feature>
<dbReference type="OrthoDB" id="202825at2759"/>
<feature type="region of interest" description="Disordered" evidence="6">
    <location>
        <begin position="493"/>
        <end position="664"/>
    </location>
</feature>
<keyword evidence="4" id="KW-0067">ATP-binding</keyword>
<dbReference type="PANTHER" id="PTHR12241:SF39">
    <property type="entry name" value="TUBULIN POLYGLUTAMYLASE TTLL9-RELATED"/>
    <property type="match status" value="1"/>
</dbReference>
<dbReference type="Pfam" id="PF03133">
    <property type="entry name" value="TTL"/>
    <property type="match status" value="2"/>
</dbReference>
<dbReference type="PANTHER" id="PTHR12241">
    <property type="entry name" value="TUBULIN POLYGLUTAMYLASE"/>
    <property type="match status" value="1"/>
</dbReference>
<feature type="region of interest" description="Disordered" evidence="6">
    <location>
        <begin position="450"/>
        <end position="476"/>
    </location>
</feature>
<feature type="compositionally biased region" description="Gly residues" evidence="6">
    <location>
        <begin position="650"/>
        <end position="661"/>
    </location>
</feature>
<keyword evidence="8" id="KW-1185">Reference proteome</keyword>
<feature type="compositionally biased region" description="Low complexity" evidence="6">
    <location>
        <begin position="246"/>
        <end position="264"/>
    </location>
</feature>
<feature type="region of interest" description="Disordered" evidence="6">
    <location>
        <begin position="228"/>
        <end position="287"/>
    </location>
</feature>
<feature type="compositionally biased region" description="Gly residues" evidence="6">
    <location>
        <begin position="581"/>
        <end position="595"/>
    </location>
</feature>
<feature type="compositionally biased region" description="Low complexity" evidence="6">
    <location>
        <begin position="637"/>
        <end position="649"/>
    </location>
</feature>
<dbReference type="GO" id="GO:0036064">
    <property type="term" value="C:ciliary basal body"/>
    <property type="evidence" value="ECO:0007669"/>
    <property type="project" value="TreeGrafter"/>
</dbReference>
<feature type="compositionally biased region" description="Gly residues" evidence="6">
    <location>
        <begin position="1287"/>
        <end position="1307"/>
    </location>
</feature>
<feature type="compositionally biased region" description="Low complexity" evidence="6">
    <location>
        <begin position="546"/>
        <end position="558"/>
    </location>
</feature>
<evidence type="ECO:0000256" key="2">
    <source>
        <dbReference type="ARBA" id="ARBA00022598"/>
    </source>
</evidence>
<keyword evidence="3" id="KW-0547">Nucleotide-binding</keyword>
<evidence type="ECO:0000313" key="8">
    <source>
        <dbReference type="Proteomes" id="UP000612055"/>
    </source>
</evidence>
<feature type="compositionally biased region" description="Low complexity" evidence="6">
    <location>
        <begin position="76"/>
        <end position="85"/>
    </location>
</feature>
<dbReference type="InterPro" id="IPR004344">
    <property type="entry name" value="TTL/TTLL_fam"/>
</dbReference>
<comment type="caution">
    <text evidence="7">The sequence shown here is derived from an EMBL/GenBank/DDBJ whole genome shotgun (WGS) entry which is preliminary data.</text>
</comment>
<dbReference type="EMBL" id="JAEHOE010000083">
    <property type="protein sequence ID" value="KAG2488455.1"/>
    <property type="molecule type" value="Genomic_DNA"/>
</dbReference>
<feature type="compositionally biased region" description="Low complexity" evidence="6">
    <location>
        <begin position="272"/>
        <end position="287"/>
    </location>
</feature>
<evidence type="ECO:0000256" key="6">
    <source>
        <dbReference type="SAM" id="MobiDB-lite"/>
    </source>
</evidence>
<keyword evidence="2" id="KW-0436">Ligase</keyword>
<feature type="region of interest" description="Disordered" evidence="6">
    <location>
        <begin position="300"/>
        <end position="429"/>
    </location>
</feature>
<reference evidence="7" key="1">
    <citation type="journal article" date="2020" name="bioRxiv">
        <title>Comparative genomics of Chlamydomonas.</title>
        <authorList>
            <person name="Craig R.J."/>
            <person name="Hasan A.R."/>
            <person name="Ness R.W."/>
            <person name="Keightley P.D."/>
        </authorList>
    </citation>
    <scope>NUCLEOTIDE SEQUENCE</scope>
    <source>
        <strain evidence="7">CCAP 11/70</strain>
    </source>
</reference>
<accession>A0A836BTL0</accession>
<feature type="region of interest" description="Disordered" evidence="6">
    <location>
        <begin position="1"/>
        <end position="43"/>
    </location>
</feature>
<dbReference type="GO" id="GO:0005524">
    <property type="term" value="F:ATP binding"/>
    <property type="evidence" value="ECO:0007669"/>
    <property type="project" value="UniProtKB-KW"/>
</dbReference>
<feature type="compositionally biased region" description="Gly residues" evidence="6">
    <location>
        <begin position="236"/>
        <end position="245"/>
    </location>
</feature>
<feature type="region of interest" description="Disordered" evidence="6">
    <location>
        <begin position="679"/>
        <end position="734"/>
    </location>
</feature>
<feature type="compositionally biased region" description="Acidic residues" evidence="6">
    <location>
        <begin position="311"/>
        <end position="360"/>
    </location>
</feature>
<comment type="similarity">
    <text evidence="1">Belongs to the tubulin--tyrosine ligase family.</text>
</comment>
<gene>
    <name evidence="7" type="ORF">HYH03_012961</name>
</gene>
<protein>
    <recommendedName>
        <fullName evidence="5">Tubulin--tyrosine ligase-like protein 9</fullName>
    </recommendedName>
</protein>
<feature type="region of interest" description="Disordered" evidence="6">
    <location>
        <begin position="1285"/>
        <end position="1323"/>
    </location>
</feature>
<evidence type="ECO:0000256" key="1">
    <source>
        <dbReference type="ARBA" id="ARBA00006820"/>
    </source>
</evidence>